<dbReference type="EMBL" id="OQ884030">
    <property type="protein sequence ID" value="WNO29932.1"/>
    <property type="molecule type" value="Genomic_DNA"/>
</dbReference>
<name>A0AA96KRJ5_9CAUD</name>
<sequence length="163" mass="19072">MRIKSRLTKLTELLPSKKRAKEERAEKERQKEMLSILNSNRIMEDAAPHLDVQGYHTNKTGVHWVEVSNNIVLHKFGQIQTEDEVILLQSKENRGTALIEYYAYHSDNRVTYLYNLSSCLLMVIKDKEITQLIQYSVPKLDFEKFKRAAQEIDKTIEDKGLTF</sequence>
<organism evidence="1">
    <name type="scientific">Bacillus phage SDFMU_Pbc</name>
    <dbReference type="NCBI Taxonomy" id="3076135"/>
    <lineage>
        <taxon>Viruses</taxon>
        <taxon>Duplodnaviria</taxon>
        <taxon>Heunggongvirae</taxon>
        <taxon>Uroviricota</taxon>
        <taxon>Caudoviricetes</taxon>
        <taxon>Herelleviridae</taxon>
        <taxon>Bastillevirinae</taxon>
        <taxon>Agatevirus</taxon>
        <taxon>Agatevirus agate</taxon>
    </lineage>
</organism>
<proteinExistence type="predicted"/>
<accession>A0AA96KRJ5</accession>
<protein>
    <submittedName>
        <fullName evidence="1">Uncharacterized protein</fullName>
    </submittedName>
</protein>
<reference evidence="1" key="1">
    <citation type="submission" date="2023-04" db="EMBL/GenBank/DDBJ databases">
        <authorList>
            <person name="Zhang X."/>
        </authorList>
    </citation>
    <scope>NUCLEOTIDE SEQUENCE</scope>
</reference>
<evidence type="ECO:0000313" key="1">
    <source>
        <dbReference type="EMBL" id="WNO29932.1"/>
    </source>
</evidence>